<keyword evidence="5" id="KW-0812">Transmembrane</keyword>
<dbReference type="Gene3D" id="6.10.340.10">
    <property type="match status" value="2"/>
</dbReference>
<dbReference type="AlphaFoldDB" id="A0A081C172"/>
<dbReference type="PANTHER" id="PTHR43280:SF28">
    <property type="entry name" value="HTH-TYPE TRANSCRIPTIONAL ACTIVATOR RHAS"/>
    <property type="match status" value="1"/>
</dbReference>
<dbReference type="GO" id="GO:0007165">
    <property type="term" value="P:signal transduction"/>
    <property type="evidence" value="ECO:0007669"/>
    <property type="project" value="InterPro"/>
</dbReference>
<dbReference type="InterPro" id="IPR035965">
    <property type="entry name" value="PAS-like_dom_sf"/>
</dbReference>
<sequence length="906" mass="102423">MKGIRLRTKILLSVGVIIFVVLGTSTLIHIHDLRQDYLEALTWRSEALAQDIINEITKMQSLGLHRIRDMFPPLALRCIKLYALNKDKNVTHFAVIDETGTIGPHNNDALWHTPVQSPILREYLQHQKQMTILDGDLFHTLVPVFGASKAYLATVDIGVPKSVVDEKTQRVLLQSIVLFVVFLFLAFMMISFLMHVLLTKPVQNLVFLGQQLAAGNLVDIPEPPEQGDEITILTSAFHRISVYFCNVAEVATTISTGDLRRHILPRSQQDVLGMAFQRMTAYLDRLANAATSIASGNLQQEVQPESAHDVLGNAFQTMAVQLRENFEKIQQEVAERTRAQEALQQLNAELEQRVEERTAELAREKYILDTFMDTVPDKIYFKDCDGRITRANKAHAASYGFADPDEEIGKTDFDLLPAALAQMTLDQEQNILRSGEPILDRELPIPQQDSSVRWALITKMPLRDEHGQLIGTFGISRDITSQKQAQASLEQAYLEILSLNRQLQEDTLRYSMKALLLGTPSVTSPASIPATVQETWNAPCFCVVLIKLLPADPVMPSAIKSGISAKNMLFSLTRLYEDYTREIPLAGIFIHLTDTEAGLILNFDDETQVRSLCTYLVSRSTSVLEECHYRLAVGIGNIVNAPEDLHSSYDKAQQSLLTRQNSGTVQLLFAADAEQHKRDALIYYFPFEKEQQLMTAVIAGQSSQVHYLLQEILEQNALEQSSYQKLLALYHHFLQTVGKILAQSPVQDMSISESPLLQTFRVAKPETIQEFQERLNEVFRQLLMLYARDRQQQADALTKKLFRYLERHYANPNISLDSLAEAFNLNSSYLSRYFKEQTGMNYVEYLAMLRIKIAKNLLLAQPQEKIDEVGIQVGFSGKATFIRTFKRLEGVTPGTYRKRALSNVEV</sequence>
<dbReference type="SUPFAM" id="SSF46689">
    <property type="entry name" value="Homeodomain-like"/>
    <property type="match status" value="2"/>
</dbReference>
<dbReference type="EMBL" id="DF820467">
    <property type="protein sequence ID" value="GAK58327.1"/>
    <property type="molecule type" value="Genomic_DNA"/>
</dbReference>
<keyword evidence="1" id="KW-0805">Transcription regulation</keyword>
<evidence type="ECO:0000256" key="3">
    <source>
        <dbReference type="ARBA" id="ARBA00023163"/>
    </source>
</evidence>
<dbReference type="GO" id="GO:0016301">
    <property type="term" value="F:kinase activity"/>
    <property type="evidence" value="ECO:0007669"/>
    <property type="project" value="UniProtKB-KW"/>
</dbReference>
<dbReference type="PROSITE" id="PS50885">
    <property type="entry name" value="HAMP"/>
    <property type="match status" value="1"/>
</dbReference>
<feature type="domain" description="HAMP" evidence="8">
    <location>
        <begin position="277"/>
        <end position="327"/>
    </location>
</feature>
<dbReference type="Gene3D" id="1.10.10.60">
    <property type="entry name" value="Homeodomain-like"/>
    <property type="match status" value="2"/>
</dbReference>
<evidence type="ECO:0000256" key="2">
    <source>
        <dbReference type="ARBA" id="ARBA00023125"/>
    </source>
</evidence>
<dbReference type="SUPFAM" id="SSF55785">
    <property type="entry name" value="PYP-like sensor domain (PAS domain)"/>
    <property type="match status" value="1"/>
</dbReference>
<keyword evidence="5" id="KW-1133">Transmembrane helix</keyword>
<name>A0A081C172_VECG1</name>
<dbReference type="CDD" id="cd06225">
    <property type="entry name" value="HAMP"/>
    <property type="match status" value="1"/>
</dbReference>
<evidence type="ECO:0000259" key="6">
    <source>
        <dbReference type="PROSITE" id="PS01124"/>
    </source>
</evidence>
<dbReference type="Pfam" id="PF08448">
    <property type="entry name" value="PAS_4"/>
    <property type="match status" value="1"/>
</dbReference>
<dbReference type="NCBIfam" id="TIGR00229">
    <property type="entry name" value="sensory_box"/>
    <property type="match status" value="1"/>
</dbReference>
<dbReference type="InterPro" id="IPR018062">
    <property type="entry name" value="HTH_AraC-typ_CS"/>
</dbReference>
<dbReference type="PROSITE" id="PS01124">
    <property type="entry name" value="HTH_ARAC_FAMILY_2"/>
    <property type="match status" value="1"/>
</dbReference>
<feature type="domain" description="PAC" evidence="7">
    <location>
        <begin position="439"/>
        <end position="491"/>
    </location>
</feature>
<dbReference type="eggNOG" id="COG2202">
    <property type="taxonomic scope" value="Bacteria"/>
</dbReference>
<protein>
    <submittedName>
        <fullName evidence="9">Putative signal transduction histidine kinase</fullName>
    </submittedName>
</protein>
<dbReference type="GO" id="GO:0016020">
    <property type="term" value="C:membrane"/>
    <property type="evidence" value="ECO:0007669"/>
    <property type="project" value="InterPro"/>
</dbReference>
<keyword evidence="9" id="KW-0418">Kinase</keyword>
<feature type="coiled-coil region" evidence="4">
    <location>
        <begin position="319"/>
        <end position="360"/>
    </location>
</feature>
<dbReference type="Pfam" id="PF12833">
    <property type="entry name" value="HTH_18"/>
    <property type="match status" value="1"/>
</dbReference>
<evidence type="ECO:0000256" key="5">
    <source>
        <dbReference type="SAM" id="Phobius"/>
    </source>
</evidence>
<feature type="transmembrane region" description="Helical" evidence="5">
    <location>
        <begin position="12"/>
        <end position="31"/>
    </location>
</feature>
<keyword evidence="9" id="KW-0808">Transferase</keyword>
<feature type="domain" description="HTH araC/xylS-type" evidence="6">
    <location>
        <begin position="799"/>
        <end position="899"/>
    </location>
</feature>
<dbReference type="HOGENOM" id="CLU_320217_0_0_0"/>
<dbReference type="Gene3D" id="3.30.450.20">
    <property type="entry name" value="PAS domain"/>
    <property type="match status" value="1"/>
</dbReference>
<evidence type="ECO:0000256" key="1">
    <source>
        <dbReference type="ARBA" id="ARBA00023015"/>
    </source>
</evidence>
<proteinExistence type="predicted"/>
<feature type="transmembrane region" description="Helical" evidence="5">
    <location>
        <begin position="171"/>
        <end position="198"/>
    </location>
</feature>
<keyword evidence="5" id="KW-0472">Membrane</keyword>
<dbReference type="eggNOG" id="COG3850">
    <property type="taxonomic scope" value="Bacteria"/>
</dbReference>
<evidence type="ECO:0000259" key="7">
    <source>
        <dbReference type="PROSITE" id="PS50113"/>
    </source>
</evidence>
<dbReference type="PANTHER" id="PTHR43280">
    <property type="entry name" value="ARAC-FAMILY TRANSCRIPTIONAL REGULATOR"/>
    <property type="match status" value="1"/>
</dbReference>
<dbReference type="SMART" id="SM00342">
    <property type="entry name" value="HTH_ARAC"/>
    <property type="match status" value="1"/>
</dbReference>
<keyword evidence="10" id="KW-1185">Reference proteome</keyword>
<dbReference type="STRING" id="1499967.U27_05301"/>
<dbReference type="GO" id="GO:0043565">
    <property type="term" value="F:sequence-specific DNA binding"/>
    <property type="evidence" value="ECO:0007669"/>
    <property type="project" value="InterPro"/>
</dbReference>
<dbReference type="InterPro" id="IPR000014">
    <property type="entry name" value="PAS"/>
</dbReference>
<dbReference type="InterPro" id="IPR018060">
    <property type="entry name" value="HTH_AraC"/>
</dbReference>
<keyword evidence="4" id="KW-0175">Coiled coil</keyword>
<dbReference type="InterPro" id="IPR009057">
    <property type="entry name" value="Homeodomain-like_sf"/>
</dbReference>
<dbReference type="PROSITE" id="PS00041">
    <property type="entry name" value="HTH_ARAC_FAMILY_1"/>
    <property type="match status" value="1"/>
</dbReference>
<reference evidence="9" key="1">
    <citation type="journal article" date="2015" name="PeerJ">
        <title>First genomic representation of candidate bacterial phylum KSB3 points to enhanced environmental sensing as a trigger of wastewater bulking.</title>
        <authorList>
            <person name="Sekiguchi Y."/>
            <person name="Ohashi A."/>
            <person name="Parks D.H."/>
            <person name="Yamauchi T."/>
            <person name="Tyson G.W."/>
            <person name="Hugenholtz P."/>
        </authorList>
    </citation>
    <scope>NUCLEOTIDE SEQUENCE [LARGE SCALE GENOMIC DNA]</scope>
</reference>
<evidence type="ECO:0000256" key="4">
    <source>
        <dbReference type="SAM" id="Coils"/>
    </source>
</evidence>
<dbReference type="eggNOG" id="COG2207">
    <property type="taxonomic scope" value="Bacteria"/>
</dbReference>
<dbReference type="InterPro" id="IPR000700">
    <property type="entry name" value="PAS-assoc_C"/>
</dbReference>
<gene>
    <name evidence="9" type="ORF">U27_05301</name>
</gene>
<evidence type="ECO:0000313" key="10">
    <source>
        <dbReference type="Proteomes" id="UP000030661"/>
    </source>
</evidence>
<dbReference type="GO" id="GO:0003700">
    <property type="term" value="F:DNA-binding transcription factor activity"/>
    <property type="evidence" value="ECO:0007669"/>
    <property type="project" value="InterPro"/>
</dbReference>
<dbReference type="Proteomes" id="UP000030661">
    <property type="component" value="Unassembled WGS sequence"/>
</dbReference>
<organism evidence="9">
    <name type="scientific">Vecturithrix granuli</name>
    <dbReference type="NCBI Taxonomy" id="1499967"/>
    <lineage>
        <taxon>Bacteria</taxon>
        <taxon>Candidatus Moduliflexota</taxon>
        <taxon>Candidatus Vecturitrichia</taxon>
        <taxon>Candidatus Vecturitrichales</taxon>
        <taxon>Candidatus Vecturitrichaceae</taxon>
        <taxon>Candidatus Vecturithrix</taxon>
    </lineage>
</organism>
<evidence type="ECO:0000259" key="8">
    <source>
        <dbReference type="PROSITE" id="PS50885"/>
    </source>
</evidence>
<dbReference type="InterPro" id="IPR003660">
    <property type="entry name" value="HAMP_dom"/>
</dbReference>
<dbReference type="PROSITE" id="PS50113">
    <property type="entry name" value="PAC"/>
    <property type="match status" value="1"/>
</dbReference>
<dbReference type="CDD" id="cd00130">
    <property type="entry name" value="PAS"/>
    <property type="match status" value="1"/>
</dbReference>
<evidence type="ECO:0000313" key="9">
    <source>
        <dbReference type="EMBL" id="GAK58327.1"/>
    </source>
</evidence>
<dbReference type="InterPro" id="IPR013656">
    <property type="entry name" value="PAS_4"/>
</dbReference>
<accession>A0A081C172</accession>
<keyword evidence="3" id="KW-0804">Transcription</keyword>
<keyword evidence="2" id="KW-0238">DNA-binding</keyword>